<dbReference type="EMBL" id="LN868939">
    <property type="protein sequence ID" value="CRY80005.1"/>
    <property type="molecule type" value="Genomic_DNA"/>
</dbReference>
<dbReference type="Proteomes" id="UP000057820">
    <property type="component" value="Plasmid 2"/>
</dbReference>
<sequence>MSPDSEERDRETKPLKYANAGIPHFWRVERGSDDRVVVYAYELDRVSARYVPIGIFHDRLKLPVPFPVDIDLEALGRRG</sequence>
<dbReference type="AlphaFoldDB" id="A0A0H5NW49"/>
<keyword evidence="1" id="KW-0614">Plasmid</keyword>
<dbReference type="KEGG" id="nfr:ERS450000_03630"/>
<protein>
    <submittedName>
        <fullName evidence="1">Uncharacterized protein</fullName>
    </submittedName>
</protein>
<accession>A0A0H5NW49</accession>
<evidence type="ECO:0000313" key="1">
    <source>
        <dbReference type="EMBL" id="CRY80005.1"/>
    </source>
</evidence>
<dbReference type="Gene3D" id="3.90.1570.10">
    <property type="entry name" value="tt1808, chain A"/>
    <property type="match status" value="1"/>
</dbReference>
<evidence type="ECO:0000313" key="2">
    <source>
        <dbReference type="Proteomes" id="UP000057820"/>
    </source>
</evidence>
<reference evidence="2" key="1">
    <citation type="submission" date="2015-03" db="EMBL/GenBank/DDBJ databases">
        <authorList>
            <consortium name="Pathogen Informatics"/>
        </authorList>
    </citation>
    <scope>NUCLEOTIDE SEQUENCE [LARGE SCALE GENOMIC DNA]</scope>
    <source>
        <strain evidence="2">NCTC11134</strain>
        <plasmid evidence="2">2</plasmid>
    </source>
</reference>
<geneLocation type="plasmid" evidence="1">
    <name>2</name>
</geneLocation>
<dbReference type="InterPro" id="IPR012296">
    <property type="entry name" value="Nuclease_put_TT1808"/>
</dbReference>
<organism evidence="1 2">
    <name type="scientific">Nocardia farcinica</name>
    <dbReference type="NCBI Taxonomy" id="37329"/>
    <lineage>
        <taxon>Bacteria</taxon>
        <taxon>Bacillati</taxon>
        <taxon>Actinomycetota</taxon>
        <taxon>Actinomycetes</taxon>
        <taxon>Mycobacteriales</taxon>
        <taxon>Nocardiaceae</taxon>
        <taxon>Nocardia</taxon>
    </lineage>
</organism>
<name>A0A0H5NW49_NOCFR</name>
<proteinExistence type="predicted"/>
<gene>
    <name evidence="1" type="ORF">ERS450000_03630</name>
</gene>